<dbReference type="HOGENOM" id="CLU_000288_6_10_1"/>
<dbReference type="Gene3D" id="3.40.50.300">
    <property type="entry name" value="P-loop containing nucleotide triphosphate hydrolases"/>
    <property type="match status" value="1"/>
</dbReference>
<name>A0A067SQA2_GALM3</name>
<dbReference type="Pfam" id="PF24883">
    <property type="entry name" value="NPHP3_N"/>
    <property type="match status" value="1"/>
</dbReference>
<protein>
    <recommendedName>
        <fullName evidence="2">NACHT domain-containing protein</fullName>
    </recommendedName>
</protein>
<dbReference type="PANTHER" id="PTHR10039:SF17">
    <property type="entry name" value="FUNGAL STAND N-TERMINAL GOODBYE DOMAIN-CONTAINING PROTEIN-RELATED"/>
    <property type="match status" value="1"/>
</dbReference>
<organism evidence="3 4">
    <name type="scientific">Galerina marginata (strain CBS 339.88)</name>
    <dbReference type="NCBI Taxonomy" id="685588"/>
    <lineage>
        <taxon>Eukaryota</taxon>
        <taxon>Fungi</taxon>
        <taxon>Dikarya</taxon>
        <taxon>Basidiomycota</taxon>
        <taxon>Agaricomycotina</taxon>
        <taxon>Agaricomycetes</taxon>
        <taxon>Agaricomycetidae</taxon>
        <taxon>Agaricales</taxon>
        <taxon>Agaricineae</taxon>
        <taxon>Strophariaceae</taxon>
        <taxon>Galerina</taxon>
    </lineage>
</organism>
<dbReference type="InterPro" id="IPR027417">
    <property type="entry name" value="P-loop_NTPase"/>
</dbReference>
<dbReference type="PROSITE" id="PS50837">
    <property type="entry name" value="NACHT"/>
    <property type="match status" value="1"/>
</dbReference>
<sequence>MYRNCNNILVTGGSSTYVARGSVVNIHTSRPDVSFLLFRQLKDHVAEGALHNSGEVSDHPKCHPGTRTAILEHLETWTRALTYIYPIIWLYGPAGSGKSSILRTIAQILFEQNLLLASFFFLRSAPGRNSSDRFIATFAYQLALSVPPTRPYIEAAIEENPLIFSLSLWDQAHALIVSPLLAWCRDNPTDEYRQKYPHVIIVDGLDECQDPNKQCKILQVLCRILRTLPIPVALLLASRPEHHIRSAFDLGNLNRASSRLALDDSYNPDADIKKYLNERFSQIEQHHRPYLPISPWPSPEVVDKLVTKASGQFIYPSTVVKFVGSLRHNPVKRLDMILGIIDAGKFRPFEELDLLYTMIFLDIDENDRVDVLRILGVLLVPYKEDHSGYRTPAFLEYLLNLDAGDTRRMLFDLESLLSVDSDHDPVRFSHASLGDYLFDRSRSGQFWIDAGKVYADLAGHYTIRLPECKELPSFKGFFHQNISFFFSNATPTLELRKAIESCDLATVMSLSWRSTSLGLFSDNTPMLLQAIRSSAFSDANQLFTDKLASYAKIIRPKIQFYFQVIALRHFLIATVVLLGVAPVDNHEFYFECLQSIFIRTQLSSEDKYGDESPRYQFDIPELTVVQVLKTLFEDNSVSSLGYFLDDNQYGDIAIYLVTFITHHSSDVVLPLVTVGKCMSTMLPIFLSKSPIRQDLLEKIKHTWPHLIDPSYLHFDSIKDALMTYVSRSGVRFCGKVGTF</sequence>
<dbReference type="InterPro" id="IPR056884">
    <property type="entry name" value="NPHP3-like_N"/>
</dbReference>
<accession>A0A067SQA2</accession>
<keyword evidence="4" id="KW-1185">Reference proteome</keyword>
<evidence type="ECO:0000313" key="4">
    <source>
        <dbReference type="Proteomes" id="UP000027222"/>
    </source>
</evidence>
<dbReference type="PANTHER" id="PTHR10039">
    <property type="entry name" value="AMELOGENIN"/>
    <property type="match status" value="1"/>
</dbReference>
<dbReference type="STRING" id="685588.A0A067SQA2"/>
<reference evidence="4" key="1">
    <citation type="journal article" date="2014" name="Proc. Natl. Acad. Sci. U.S.A.">
        <title>Extensive sampling of basidiomycete genomes demonstrates inadequacy of the white-rot/brown-rot paradigm for wood decay fungi.</title>
        <authorList>
            <person name="Riley R."/>
            <person name="Salamov A.A."/>
            <person name="Brown D.W."/>
            <person name="Nagy L.G."/>
            <person name="Floudas D."/>
            <person name="Held B.W."/>
            <person name="Levasseur A."/>
            <person name="Lombard V."/>
            <person name="Morin E."/>
            <person name="Otillar R."/>
            <person name="Lindquist E.A."/>
            <person name="Sun H."/>
            <person name="LaButti K.M."/>
            <person name="Schmutz J."/>
            <person name="Jabbour D."/>
            <person name="Luo H."/>
            <person name="Baker S.E."/>
            <person name="Pisabarro A.G."/>
            <person name="Walton J.D."/>
            <person name="Blanchette R.A."/>
            <person name="Henrissat B."/>
            <person name="Martin F."/>
            <person name="Cullen D."/>
            <person name="Hibbett D.S."/>
            <person name="Grigoriev I.V."/>
        </authorList>
    </citation>
    <scope>NUCLEOTIDE SEQUENCE [LARGE SCALE GENOMIC DNA]</scope>
    <source>
        <strain evidence="4">CBS 339.88</strain>
    </source>
</reference>
<evidence type="ECO:0000256" key="1">
    <source>
        <dbReference type="ARBA" id="ARBA00022737"/>
    </source>
</evidence>
<dbReference type="EMBL" id="KL142386">
    <property type="protein sequence ID" value="KDR73130.1"/>
    <property type="molecule type" value="Genomic_DNA"/>
</dbReference>
<proteinExistence type="predicted"/>
<dbReference type="InterPro" id="IPR007111">
    <property type="entry name" value="NACHT_NTPase"/>
</dbReference>
<evidence type="ECO:0000259" key="2">
    <source>
        <dbReference type="PROSITE" id="PS50837"/>
    </source>
</evidence>
<gene>
    <name evidence="3" type="ORF">GALMADRAFT_251694</name>
</gene>
<keyword evidence="1" id="KW-0677">Repeat</keyword>
<dbReference type="SUPFAM" id="SSF52540">
    <property type="entry name" value="P-loop containing nucleoside triphosphate hydrolases"/>
    <property type="match status" value="1"/>
</dbReference>
<evidence type="ECO:0000313" key="3">
    <source>
        <dbReference type="EMBL" id="KDR73130.1"/>
    </source>
</evidence>
<dbReference type="AlphaFoldDB" id="A0A067SQA2"/>
<feature type="domain" description="NACHT" evidence="2">
    <location>
        <begin position="86"/>
        <end position="240"/>
    </location>
</feature>
<dbReference type="OrthoDB" id="4937779at2759"/>
<dbReference type="Proteomes" id="UP000027222">
    <property type="component" value="Unassembled WGS sequence"/>
</dbReference>